<keyword evidence="7" id="KW-1185">Reference proteome</keyword>
<gene>
    <name evidence="6" type="ORF">J3D65DRAFT_620182</name>
</gene>
<evidence type="ECO:0000259" key="4">
    <source>
        <dbReference type="Pfam" id="PF10396"/>
    </source>
</evidence>
<dbReference type="SUPFAM" id="SSF103025">
    <property type="entry name" value="Folate-binding domain"/>
    <property type="match status" value="1"/>
</dbReference>
<dbReference type="InterPro" id="IPR031168">
    <property type="entry name" value="G_TrmE"/>
</dbReference>
<evidence type="ECO:0000256" key="3">
    <source>
        <dbReference type="SAM" id="MobiDB-lite"/>
    </source>
</evidence>
<evidence type="ECO:0000256" key="2">
    <source>
        <dbReference type="ARBA" id="ARBA00023134"/>
    </source>
</evidence>
<feature type="compositionally biased region" description="Low complexity" evidence="3">
    <location>
        <begin position="486"/>
        <end position="498"/>
    </location>
</feature>
<dbReference type="PANTHER" id="PTHR42714:SF2">
    <property type="entry name" value="TRNA MODIFICATION GTPASE GTPBP3, MITOCHONDRIAL"/>
    <property type="match status" value="1"/>
</dbReference>
<dbReference type="NCBIfam" id="TIGR00231">
    <property type="entry name" value="small_GTP"/>
    <property type="match status" value="1"/>
</dbReference>
<evidence type="ECO:0000313" key="7">
    <source>
        <dbReference type="Proteomes" id="UP001360953"/>
    </source>
</evidence>
<dbReference type="Pfam" id="PF12631">
    <property type="entry name" value="MnmE_helical"/>
    <property type="match status" value="1"/>
</dbReference>
<comment type="caution">
    <text evidence="6">The sequence shown here is derived from an EMBL/GenBank/DDBJ whole genome shotgun (WGS) entry which is preliminary data.</text>
</comment>
<dbReference type="Gene3D" id="3.40.50.300">
    <property type="entry name" value="P-loop containing nucleotide triphosphate hydrolases"/>
    <property type="match status" value="1"/>
</dbReference>
<dbReference type="InterPro" id="IPR025867">
    <property type="entry name" value="MnmE_helical"/>
</dbReference>
<dbReference type="InterPro" id="IPR005225">
    <property type="entry name" value="Small_GTP-bd"/>
</dbReference>
<reference evidence="6 7" key="1">
    <citation type="submission" date="2024-04" db="EMBL/GenBank/DDBJ databases">
        <title>Phyllosticta paracitricarpa is synonymous to the EU quarantine fungus P. citricarpa based on phylogenomic analyses.</title>
        <authorList>
            <consortium name="Lawrence Berkeley National Laboratory"/>
            <person name="Van ingen-buijs V.A."/>
            <person name="Van westerhoven A.C."/>
            <person name="Haridas S."/>
            <person name="Skiadas P."/>
            <person name="Martin F."/>
            <person name="Groenewald J.Z."/>
            <person name="Crous P.W."/>
            <person name="Seidl M.F."/>
        </authorList>
    </citation>
    <scope>NUCLEOTIDE SEQUENCE [LARGE SCALE GENOMIC DNA]</scope>
    <source>
        <strain evidence="6 7">CPC 17464</strain>
    </source>
</reference>
<proteinExistence type="inferred from homology"/>
<dbReference type="InterPro" id="IPR027368">
    <property type="entry name" value="MnmE_dom2"/>
</dbReference>
<dbReference type="GeneID" id="92032749"/>
<dbReference type="Gene3D" id="1.20.120.430">
    <property type="entry name" value="tRNA modification GTPase MnmE domain 2"/>
    <property type="match status" value="2"/>
</dbReference>
<dbReference type="Gene3D" id="3.30.1360.120">
    <property type="entry name" value="Probable tRNA modification gtpase trme, domain 1"/>
    <property type="match status" value="1"/>
</dbReference>
<dbReference type="SUPFAM" id="SSF52540">
    <property type="entry name" value="P-loop containing nucleoside triphosphate hydrolases"/>
    <property type="match status" value="1"/>
</dbReference>
<evidence type="ECO:0000259" key="5">
    <source>
        <dbReference type="Pfam" id="PF12631"/>
    </source>
</evidence>
<dbReference type="HAMAP" id="MF_00379">
    <property type="entry name" value="GTPase_MnmE"/>
    <property type="match status" value="1"/>
</dbReference>
<accession>A0ABR1LYU8</accession>
<feature type="domain" description="GTP-binding protein TrmE N-terminal" evidence="4">
    <location>
        <begin position="77"/>
        <end position="205"/>
    </location>
</feature>
<dbReference type="InterPro" id="IPR027417">
    <property type="entry name" value="P-loop_NTPase"/>
</dbReference>
<dbReference type="InterPro" id="IPR027266">
    <property type="entry name" value="TrmE/GcvT-like"/>
</dbReference>
<feature type="domain" description="MnmE helical" evidence="5">
    <location>
        <begin position="208"/>
        <end position="399"/>
    </location>
</feature>
<dbReference type="Pfam" id="PF10396">
    <property type="entry name" value="TrmE_N"/>
    <property type="match status" value="1"/>
</dbReference>
<dbReference type="RefSeq" id="XP_066657171.1">
    <property type="nucleotide sequence ID" value="XM_066799843.1"/>
</dbReference>
<dbReference type="InterPro" id="IPR018948">
    <property type="entry name" value="GTP-bd_TrmE_N"/>
</dbReference>
<organism evidence="6 7">
    <name type="scientific">Phyllosticta citribraziliensis</name>
    <dbReference type="NCBI Taxonomy" id="989973"/>
    <lineage>
        <taxon>Eukaryota</taxon>
        <taxon>Fungi</taxon>
        <taxon>Dikarya</taxon>
        <taxon>Ascomycota</taxon>
        <taxon>Pezizomycotina</taxon>
        <taxon>Dothideomycetes</taxon>
        <taxon>Dothideomycetes incertae sedis</taxon>
        <taxon>Botryosphaeriales</taxon>
        <taxon>Phyllostictaceae</taxon>
        <taxon>Phyllosticta</taxon>
    </lineage>
</organism>
<protein>
    <submittedName>
        <fullName evidence="6">Small GTP-binding protein</fullName>
    </submittedName>
</protein>
<dbReference type="Proteomes" id="UP001360953">
    <property type="component" value="Unassembled WGS sequence"/>
</dbReference>
<name>A0ABR1LYU8_9PEZI</name>
<dbReference type="CDD" id="cd04164">
    <property type="entry name" value="trmE"/>
    <property type="match status" value="1"/>
</dbReference>
<keyword evidence="1" id="KW-0547">Nucleotide-binding</keyword>
<feature type="compositionally biased region" description="Pro residues" evidence="3">
    <location>
        <begin position="526"/>
        <end position="538"/>
    </location>
</feature>
<keyword evidence="2" id="KW-0342">GTP-binding</keyword>
<evidence type="ECO:0000313" key="6">
    <source>
        <dbReference type="EMBL" id="KAK7539900.1"/>
    </source>
</evidence>
<feature type="region of interest" description="Disordered" evidence="3">
    <location>
        <begin position="524"/>
        <end position="548"/>
    </location>
</feature>
<feature type="region of interest" description="Disordered" evidence="3">
    <location>
        <begin position="484"/>
        <end position="504"/>
    </location>
</feature>
<dbReference type="InterPro" id="IPR004520">
    <property type="entry name" value="GTPase_MnmE"/>
</dbReference>
<dbReference type="SUPFAM" id="SSF116878">
    <property type="entry name" value="TrmE connector domain"/>
    <property type="match status" value="1"/>
</dbReference>
<sequence length="639" mass="68070">MRLACCLRRASPRRPSTLSTHLAICSSQLVSTRALQSSPWTERRSSARTIASWPLKCPRPHQSRAFHPGHSSSHEPTIYALSTAPGRAAIAVIRISGPACAHVYRSLCPDTTFPKPRHASLRTLYDPTCPASPSSILDSALVIYFPAPNTVTGEDLLELHVHGGPAIVRAVLAAIPQCPTENGVKHHIRYAEAGEFTRRAFLNDRMDLTQIEALGDTLTATTEQQRRLSVRGTRSGLAQRYEEWTRQLLYARGELEALIDFSEDQHFDESPAQLASSVAAQVKLLKTQIDTHAANAVRGELLRNGIGIVLLGEPNAGKSSLLNRVVGREAAIVSQEAGTTRDVVETGVDMGGFFVRVGDTAGLRKSDTPESSPKAAAESSAVGAIEQEGIRRAKALALDSDVVVCVFSIESDPHGFPRLSLSPEVVAAAQQCVERGIQVVAVVNKADKLAATPDVEAAKQAHISAIQSALALPADRIRFISCKEASTPSSPPSTQIQDPDPDPGHIQALLQSLIAVFESMTEPLIPSLPSPSPDPSSPSDPSTSTTPCVDASVWQESLGASERQRVLLSACSAHLGDFLRDVESGSVHGEGDLDIVVAAETLREAAGCLGRITGRGEVVGAGDVEEVLGVVFEKFCVGK</sequence>
<dbReference type="PANTHER" id="PTHR42714">
    <property type="entry name" value="TRNA MODIFICATION GTPASE GTPBP3"/>
    <property type="match status" value="1"/>
</dbReference>
<dbReference type="EMBL" id="JBBPEH010000004">
    <property type="protein sequence ID" value="KAK7539900.1"/>
    <property type="molecule type" value="Genomic_DNA"/>
</dbReference>
<dbReference type="CDD" id="cd14858">
    <property type="entry name" value="TrmE_N"/>
    <property type="match status" value="1"/>
</dbReference>
<evidence type="ECO:0000256" key="1">
    <source>
        <dbReference type="ARBA" id="ARBA00022741"/>
    </source>
</evidence>